<evidence type="ECO:0000313" key="2">
    <source>
        <dbReference type="Proteomes" id="UP000011058"/>
    </source>
</evidence>
<organism evidence="1 2">
    <name type="scientific">Fibrella aestuarina BUZ 2</name>
    <dbReference type="NCBI Taxonomy" id="1166018"/>
    <lineage>
        <taxon>Bacteria</taxon>
        <taxon>Pseudomonadati</taxon>
        <taxon>Bacteroidota</taxon>
        <taxon>Cytophagia</taxon>
        <taxon>Cytophagales</taxon>
        <taxon>Spirosomataceae</taxon>
        <taxon>Fibrella</taxon>
    </lineage>
</organism>
<dbReference type="AlphaFoldDB" id="I0KD33"/>
<dbReference type="KEGG" id="fae:FAES_4036"/>
<gene>
    <name evidence="1" type="ORF">FAES_4036</name>
</gene>
<dbReference type="Proteomes" id="UP000011058">
    <property type="component" value="Chromosome"/>
</dbReference>
<reference evidence="1 2" key="1">
    <citation type="journal article" date="2012" name="J. Bacteriol.">
        <title>Genome Sequence of Fibrella aestuarina BUZ 2T, a Filamentous Marine Bacterium.</title>
        <authorList>
            <person name="Filippini M."/>
            <person name="Qi W."/>
            <person name="Blom J."/>
            <person name="Goesmann A."/>
            <person name="Smits T.H."/>
            <person name="Bagheri H.C."/>
        </authorList>
    </citation>
    <scope>NUCLEOTIDE SEQUENCE [LARGE SCALE GENOMIC DNA]</scope>
    <source>
        <strain evidence="2">BUZ 2T</strain>
    </source>
</reference>
<name>I0KD33_9BACT</name>
<dbReference type="EMBL" id="HE796683">
    <property type="protein sequence ID" value="CCH02036.1"/>
    <property type="molecule type" value="Genomic_DNA"/>
</dbReference>
<protein>
    <submittedName>
        <fullName evidence="1">Uncharacterized protein</fullName>
    </submittedName>
</protein>
<evidence type="ECO:0000313" key="1">
    <source>
        <dbReference type="EMBL" id="CCH02036.1"/>
    </source>
</evidence>
<sequence length="195" mass="21415">MKQSEQLDLLLRLLYEQPGRHGNPVDLFDTQGISIDTDEAQTLIDRLIEENLIVREQQFGSYQPVRLKSQGIEFVEGTSFAQKGTPIVNHNTNYQISHSTNANIVIGSTNTTISQQAESATKQLLENIRKAVSNDPIVTDSQRQDIVDCVDDVQAGIETGRIPKTAIKQLLDSGSKIASISSFVINLGRALGVIP</sequence>
<dbReference type="OrthoDB" id="9886115at2"/>
<accession>I0KD33</accession>
<proteinExistence type="predicted"/>
<dbReference type="RefSeq" id="WP_015333135.1">
    <property type="nucleotide sequence ID" value="NC_020054.1"/>
</dbReference>
<keyword evidence="2" id="KW-1185">Reference proteome</keyword>
<dbReference type="HOGENOM" id="CLU_1394510_0_0_10"/>